<dbReference type="GO" id="GO:0005886">
    <property type="term" value="C:plasma membrane"/>
    <property type="evidence" value="ECO:0007669"/>
    <property type="project" value="UniProtKB-SubCell"/>
</dbReference>
<evidence type="ECO:0000256" key="5">
    <source>
        <dbReference type="ARBA" id="ARBA00022692"/>
    </source>
</evidence>
<dbReference type="AlphaFoldDB" id="A0A9D1CHJ4"/>
<dbReference type="EMBL" id="DVFO01000034">
    <property type="protein sequence ID" value="HIQ60679.1"/>
    <property type="molecule type" value="Genomic_DNA"/>
</dbReference>
<evidence type="ECO:0000256" key="2">
    <source>
        <dbReference type="ARBA" id="ARBA00022475"/>
    </source>
</evidence>
<feature type="transmembrane region" description="Helical" evidence="8">
    <location>
        <begin position="358"/>
        <end position="378"/>
    </location>
</feature>
<evidence type="ECO:0000256" key="3">
    <source>
        <dbReference type="ARBA" id="ARBA00022676"/>
    </source>
</evidence>
<name>A0A9D1CHJ4_9FIRM</name>
<evidence type="ECO:0000256" key="7">
    <source>
        <dbReference type="ARBA" id="ARBA00023136"/>
    </source>
</evidence>
<dbReference type="PANTHER" id="PTHR33908">
    <property type="entry name" value="MANNOSYLTRANSFERASE YKCB-RELATED"/>
    <property type="match status" value="1"/>
</dbReference>
<feature type="transmembrane region" description="Helical" evidence="8">
    <location>
        <begin position="247"/>
        <end position="267"/>
    </location>
</feature>
<keyword evidence="7 8" id="KW-0472">Membrane</keyword>
<feature type="transmembrane region" description="Helical" evidence="8">
    <location>
        <begin position="172"/>
        <end position="190"/>
    </location>
</feature>
<protein>
    <submittedName>
        <fullName evidence="9">Glycosyltransferase family 39 protein</fullName>
    </submittedName>
</protein>
<feature type="transmembrane region" description="Helical" evidence="8">
    <location>
        <begin position="307"/>
        <end position="325"/>
    </location>
</feature>
<comment type="caution">
    <text evidence="9">The sequence shown here is derived from an EMBL/GenBank/DDBJ whole genome shotgun (WGS) entry which is preliminary data.</text>
</comment>
<feature type="transmembrane region" description="Helical" evidence="8">
    <location>
        <begin position="147"/>
        <end position="166"/>
    </location>
</feature>
<reference evidence="9" key="2">
    <citation type="journal article" date="2021" name="PeerJ">
        <title>Extensive microbial diversity within the chicken gut microbiome revealed by metagenomics and culture.</title>
        <authorList>
            <person name="Gilroy R."/>
            <person name="Ravi A."/>
            <person name="Getino M."/>
            <person name="Pursley I."/>
            <person name="Horton D.L."/>
            <person name="Alikhan N.F."/>
            <person name="Baker D."/>
            <person name="Gharbi K."/>
            <person name="Hall N."/>
            <person name="Watson M."/>
            <person name="Adriaenssens E.M."/>
            <person name="Foster-Nyarko E."/>
            <person name="Jarju S."/>
            <person name="Secka A."/>
            <person name="Antonio M."/>
            <person name="Oren A."/>
            <person name="Chaudhuri R.R."/>
            <person name="La Ragione R."/>
            <person name="Hildebrand F."/>
            <person name="Pallen M.J."/>
        </authorList>
    </citation>
    <scope>NUCLEOTIDE SEQUENCE</scope>
    <source>
        <strain evidence="9">ChiGjej2B2-12916</strain>
    </source>
</reference>
<evidence type="ECO:0000256" key="6">
    <source>
        <dbReference type="ARBA" id="ARBA00022989"/>
    </source>
</evidence>
<keyword evidence="6 8" id="KW-1133">Transmembrane helix</keyword>
<evidence type="ECO:0000313" key="9">
    <source>
        <dbReference type="EMBL" id="HIQ60679.1"/>
    </source>
</evidence>
<organism evidence="9 10">
    <name type="scientific">Candidatus Enterenecus faecium</name>
    <dbReference type="NCBI Taxonomy" id="2840780"/>
    <lineage>
        <taxon>Bacteria</taxon>
        <taxon>Bacillati</taxon>
        <taxon>Bacillota</taxon>
        <taxon>Clostridia</taxon>
        <taxon>Eubacteriales</taxon>
        <taxon>Candidatus Enterenecus</taxon>
    </lineage>
</organism>
<dbReference type="PANTHER" id="PTHR33908:SF11">
    <property type="entry name" value="MEMBRANE PROTEIN"/>
    <property type="match status" value="1"/>
</dbReference>
<reference evidence="9" key="1">
    <citation type="submission" date="2020-10" db="EMBL/GenBank/DDBJ databases">
        <authorList>
            <person name="Gilroy R."/>
        </authorList>
    </citation>
    <scope>NUCLEOTIDE SEQUENCE</scope>
    <source>
        <strain evidence="9">ChiGjej2B2-12916</strain>
    </source>
</reference>
<dbReference type="GO" id="GO:0009103">
    <property type="term" value="P:lipopolysaccharide biosynthetic process"/>
    <property type="evidence" value="ECO:0007669"/>
    <property type="project" value="UniProtKB-ARBA"/>
</dbReference>
<keyword evidence="2" id="KW-1003">Cell membrane</keyword>
<comment type="subcellular location">
    <subcellularLocation>
        <location evidence="1">Cell membrane</location>
        <topology evidence="1">Multi-pass membrane protein</topology>
    </subcellularLocation>
</comment>
<keyword evidence="5 8" id="KW-0812">Transmembrane</keyword>
<keyword evidence="3" id="KW-0328">Glycosyltransferase</keyword>
<dbReference type="GO" id="GO:0016763">
    <property type="term" value="F:pentosyltransferase activity"/>
    <property type="evidence" value="ECO:0007669"/>
    <property type="project" value="TreeGrafter"/>
</dbReference>
<evidence type="ECO:0000313" key="10">
    <source>
        <dbReference type="Proteomes" id="UP000886879"/>
    </source>
</evidence>
<gene>
    <name evidence="9" type="ORF">IAD31_03665</name>
</gene>
<proteinExistence type="predicted"/>
<dbReference type="Proteomes" id="UP000886879">
    <property type="component" value="Unassembled WGS sequence"/>
</dbReference>
<evidence type="ECO:0000256" key="4">
    <source>
        <dbReference type="ARBA" id="ARBA00022679"/>
    </source>
</evidence>
<dbReference type="InterPro" id="IPR050297">
    <property type="entry name" value="LipidA_mod_glycosyltrf_83"/>
</dbReference>
<accession>A0A9D1CHJ4</accession>
<keyword evidence="4" id="KW-0808">Transferase</keyword>
<feature type="transmembrane region" description="Helical" evidence="8">
    <location>
        <begin position="118"/>
        <end position="140"/>
    </location>
</feature>
<sequence>MKTQNQKRYLILLALVLVLAVQTVMMGYFGQKKAGYHVDEVYTYELSNYPGTFFSETEGFLDTWVDGSFFQESMSVDGLGDLDYSIPYHNQENDVHPPVYYFVIHTVSALFHGEVSKWIGILPNMFFCLLTTVLLYLVAARLFPNRVLALLVAAMWAWSVGAMTTAVFIRMYALLTCIATALVLVHLKALEDVRRGKLRKRTAALLFVVTLLGILTQYYFLVLCFFLCGIFFLYLCATRRWKLLGVYTVLEGGALCAAVAIFPKMLFHIFGGYRGKQAFGSMATKEGTLDGLKKVASTISRQLFNGWLKECILLVVAVVVVYFLVKHVLHPRLFPKGEEVGMAVEMDVHMDRKLRLHISHVDVAVALLGVVAVGYWGLVGKVAPYKTDRYFFCIYPLIVLCMVYLGYRTLMLLVRNPKRCTIALAVVALGITAMSYRTQTVNYLFLETNQRAQELAGYEEYPVIILSVQGTPEFADAQAMEFPEHSQIYRCGGKDFAALSDAVESKDLEGGFLLFIRDFGKMSQEEIQEQVEAQLDLDQFELLTRIGCNVYFCTLEEAAS</sequence>
<evidence type="ECO:0000256" key="8">
    <source>
        <dbReference type="SAM" id="Phobius"/>
    </source>
</evidence>
<feature type="transmembrane region" description="Helical" evidence="8">
    <location>
        <begin position="202"/>
        <end position="235"/>
    </location>
</feature>
<evidence type="ECO:0000256" key="1">
    <source>
        <dbReference type="ARBA" id="ARBA00004651"/>
    </source>
</evidence>
<feature type="transmembrane region" description="Helical" evidence="8">
    <location>
        <begin position="390"/>
        <end position="407"/>
    </location>
</feature>